<dbReference type="EMBL" id="BARU01005096">
    <property type="protein sequence ID" value="GAH26638.1"/>
    <property type="molecule type" value="Genomic_DNA"/>
</dbReference>
<dbReference type="SUPFAM" id="SSF69318">
    <property type="entry name" value="Integrin alpha N-terminal domain"/>
    <property type="match status" value="1"/>
</dbReference>
<protein>
    <recommendedName>
        <fullName evidence="2">VCBS repeat-containing protein</fullName>
    </recommendedName>
</protein>
<evidence type="ECO:0000313" key="1">
    <source>
        <dbReference type="EMBL" id="GAH26638.1"/>
    </source>
</evidence>
<accession>X1G0U1</accession>
<gene>
    <name evidence="1" type="ORF">S03H2_09805</name>
</gene>
<sequence>MMHPFEVATLSVDKNVVETNDNKGSVQWRFKAGSDISFSKAIDIDRDDRNEVVLGTGFLLTDKRGKTKNGKDNARLYILNENGRLLFTTEIGMASIYPGGSSQWMIYDVHFLDIDGDTLIDLIALAVTDDSMDCILFTKTQKGGISKFWHAGKIEHTMVFNLSNEEKELICGGVNMRIGEKPVVFALHTNEYNDQSPPWGGNMRNRINGLLWYRFLPGNGTIRRIEDKGSVSILVETENGIEKHYSREGIEILKDEATEEMLKERREKYIECFREFEKSKRFEKENDIESALLSLNNAINMKVEDKA</sequence>
<dbReference type="InterPro" id="IPR028994">
    <property type="entry name" value="Integrin_alpha_N"/>
</dbReference>
<feature type="non-terminal residue" evidence="1">
    <location>
        <position position="307"/>
    </location>
</feature>
<reference evidence="1" key="1">
    <citation type="journal article" date="2014" name="Front. Microbiol.">
        <title>High frequency of phylogenetically diverse reductive dehalogenase-homologous genes in deep subseafloor sedimentary metagenomes.</title>
        <authorList>
            <person name="Kawai M."/>
            <person name="Futagami T."/>
            <person name="Toyoda A."/>
            <person name="Takaki Y."/>
            <person name="Nishi S."/>
            <person name="Hori S."/>
            <person name="Arai W."/>
            <person name="Tsubouchi T."/>
            <person name="Morono Y."/>
            <person name="Uchiyama I."/>
            <person name="Ito T."/>
            <person name="Fujiyama A."/>
            <person name="Inagaki F."/>
            <person name="Takami H."/>
        </authorList>
    </citation>
    <scope>NUCLEOTIDE SEQUENCE</scope>
    <source>
        <strain evidence="1">Expedition CK06-06</strain>
    </source>
</reference>
<dbReference type="AlphaFoldDB" id="X1G0U1"/>
<evidence type="ECO:0008006" key="2">
    <source>
        <dbReference type="Google" id="ProtNLM"/>
    </source>
</evidence>
<name>X1G0U1_9ZZZZ</name>
<proteinExistence type="predicted"/>
<comment type="caution">
    <text evidence="1">The sequence shown here is derived from an EMBL/GenBank/DDBJ whole genome shotgun (WGS) entry which is preliminary data.</text>
</comment>
<organism evidence="1">
    <name type="scientific">marine sediment metagenome</name>
    <dbReference type="NCBI Taxonomy" id="412755"/>
    <lineage>
        <taxon>unclassified sequences</taxon>
        <taxon>metagenomes</taxon>
        <taxon>ecological metagenomes</taxon>
    </lineage>
</organism>